<dbReference type="Proteomes" id="UP000677265">
    <property type="component" value="Unassembled WGS sequence"/>
</dbReference>
<dbReference type="GO" id="GO:0000156">
    <property type="term" value="F:phosphorelay response regulator activity"/>
    <property type="evidence" value="ECO:0007669"/>
    <property type="project" value="InterPro"/>
</dbReference>
<dbReference type="GO" id="GO:0005524">
    <property type="term" value="F:ATP binding"/>
    <property type="evidence" value="ECO:0007669"/>
    <property type="project" value="UniProtKB-KW"/>
</dbReference>
<dbReference type="PRINTS" id="PR01590">
    <property type="entry name" value="HTHFIS"/>
</dbReference>
<dbReference type="SMART" id="SM00091">
    <property type="entry name" value="PAS"/>
    <property type="match status" value="1"/>
</dbReference>
<evidence type="ECO:0000313" key="9">
    <source>
        <dbReference type="Proteomes" id="UP000677265"/>
    </source>
</evidence>
<dbReference type="InterPro" id="IPR058031">
    <property type="entry name" value="AAA_lid_NorR"/>
</dbReference>
<feature type="domain" description="Sigma-54 factor interaction" evidence="5">
    <location>
        <begin position="322"/>
        <end position="552"/>
    </location>
</feature>
<dbReference type="PROSITE" id="PS00676">
    <property type="entry name" value="SIGMA54_INTERACT_2"/>
    <property type="match status" value="1"/>
</dbReference>
<dbReference type="SUPFAM" id="SSF55785">
    <property type="entry name" value="PYP-like sensor domain (PAS domain)"/>
    <property type="match status" value="1"/>
</dbReference>
<dbReference type="Pfam" id="PF25601">
    <property type="entry name" value="AAA_lid_14"/>
    <property type="match status" value="1"/>
</dbReference>
<organism evidence="7">
    <name type="scientific">Neobacillus citreus</name>
    <dbReference type="NCBI Taxonomy" id="2833578"/>
    <lineage>
        <taxon>Bacteria</taxon>
        <taxon>Bacillati</taxon>
        <taxon>Bacillota</taxon>
        <taxon>Bacilli</taxon>
        <taxon>Bacillales</taxon>
        <taxon>Bacillaceae</taxon>
        <taxon>Neobacillus</taxon>
    </lineage>
</organism>
<evidence type="ECO:0000256" key="2">
    <source>
        <dbReference type="ARBA" id="ARBA00022840"/>
    </source>
</evidence>
<dbReference type="SMART" id="SM00382">
    <property type="entry name" value="AAA"/>
    <property type="match status" value="1"/>
</dbReference>
<dbReference type="PROSITE" id="PS50045">
    <property type="entry name" value="SIGMA54_INTERACT_4"/>
    <property type="match status" value="1"/>
</dbReference>
<dbReference type="AlphaFoldDB" id="A0A942YCW1"/>
<evidence type="ECO:0000259" key="6">
    <source>
        <dbReference type="PROSITE" id="PS50112"/>
    </source>
</evidence>
<evidence type="ECO:0000256" key="1">
    <source>
        <dbReference type="ARBA" id="ARBA00022741"/>
    </source>
</evidence>
<dbReference type="Gene3D" id="1.10.10.60">
    <property type="entry name" value="Homeodomain-like"/>
    <property type="match status" value="1"/>
</dbReference>
<keyword evidence="3" id="KW-0805">Transcription regulation</keyword>
<dbReference type="CDD" id="cd00009">
    <property type="entry name" value="AAA"/>
    <property type="match status" value="1"/>
</dbReference>
<dbReference type="SUPFAM" id="SSF46689">
    <property type="entry name" value="Homeodomain-like"/>
    <property type="match status" value="1"/>
</dbReference>
<name>A0A942YCW1_9BACI</name>
<dbReference type="InterPro" id="IPR002078">
    <property type="entry name" value="Sigma_54_int"/>
</dbReference>
<dbReference type="Gene3D" id="1.10.8.60">
    <property type="match status" value="1"/>
</dbReference>
<evidence type="ECO:0000313" key="8">
    <source>
        <dbReference type="EMBL" id="MCH6266435.1"/>
    </source>
</evidence>
<dbReference type="Pfam" id="PF00158">
    <property type="entry name" value="Sigma54_activat"/>
    <property type="match status" value="1"/>
</dbReference>
<dbReference type="NCBIfam" id="TIGR00229">
    <property type="entry name" value="sensory_box"/>
    <property type="match status" value="1"/>
</dbReference>
<proteinExistence type="predicted"/>
<dbReference type="InterPro" id="IPR002197">
    <property type="entry name" value="HTH_Fis"/>
</dbReference>
<dbReference type="Gene3D" id="3.40.50.300">
    <property type="entry name" value="P-loop containing nucleotide triphosphate hydrolases"/>
    <property type="match status" value="1"/>
</dbReference>
<evidence type="ECO:0000259" key="5">
    <source>
        <dbReference type="PROSITE" id="PS50045"/>
    </source>
</evidence>
<dbReference type="SUPFAM" id="SSF159800">
    <property type="entry name" value="PrpR receptor domain-like"/>
    <property type="match status" value="1"/>
</dbReference>
<dbReference type="PROSITE" id="PS50112">
    <property type="entry name" value="PAS"/>
    <property type="match status" value="1"/>
</dbReference>
<dbReference type="InterPro" id="IPR025662">
    <property type="entry name" value="Sigma_54_int_dom_ATP-bd_1"/>
</dbReference>
<keyword evidence="4" id="KW-0804">Transcription</keyword>
<comment type="caution">
    <text evidence="7">The sequence shown here is derived from an EMBL/GenBank/DDBJ whole genome shotgun (WGS) entry which is preliminary data.</text>
</comment>
<reference evidence="7" key="1">
    <citation type="submission" date="2021-05" db="EMBL/GenBank/DDBJ databases">
        <title>Novel Bacillus species.</title>
        <authorList>
            <person name="Liu G."/>
        </authorList>
    </citation>
    <scope>NUCLEOTIDE SEQUENCE</scope>
    <source>
        <strain evidence="7 9">FJAT-50051</strain>
    </source>
</reference>
<dbReference type="InterPro" id="IPR003593">
    <property type="entry name" value="AAA+_ATPase"/>
</dbReference>
<dbReference type="Gene3D" id="3.30.450.20">
    <property type="entry name" value="PAS domain"/>
    <property type="match status" value="1"/>
</dbReference>
<sequence>MARLIISGSAPLDDLIKRAIEKKNKSIKGLVIESMEGQRILDNKNIITNEDVVICGAAIYKVFKDQNDRGQFVPIRLQVNDFLEALQKGCQYSNEVNLINFNDYIIDRKIDQFESLFQVKIHQYTYETWEEAEAIIAQLKENRQSVVIGAGLITGLAKDNGMHGIVWYGEESINLAVDIALGILNVRYEEKRNSQRENYIMENFNEGVIISSDTGHIVNVNRKATILLGVEEKDLRGLHVKEILVQTKGIGNTEWKKGIKEQIVSYKDKNFLLSTFPIVVDQHFDGMVGIFSDIHAVQESGNRIRRKMYSKPNTAEYQFEDIVGSSQGIVTTIKKAIKFSRTDSNVLILGESGTGKELFAQSIHNKSYRKDQPFVAINCAAVPDNLLESEFFGYIEGAFTGAKKGGKPGLFEKAHNGTVFLDEIGEIPLSMQAKLLRVLQEKVVMRVGSTTPIPVNVRVISATNVNLIDKVKHNEFRTDLYYRIAVLNLYLPPLRNRLSDLEPLVKFFTTKHYPQFAQLINENSKEIAYILSQHKWQGNIRELENTLERMFAYLEHPFMVTRKELLRNLREAIEENSIVLQEEMGEQDTFQDVIKQVEKKQIYEALNAANGSKIEAAKLLGISRSTLWRKLNQPD</sequence>
<dbReference type="PANTHER" id="PTHR32071:SF57">
    <property type="entry name" value="C4-DICARBOXYLATE TRANSPORT TRANSCRIPTIONAL REGULATORY PROTEIN DCTD"/>
    <property type="match status" value="1"/>
</dbReference>
<dbReference type="GO" id="GO:0006355">
    <property type="term" value="P:regulation of DNA-templated transcription"/>
    <property type="evidence" value="ECO:0007669"/>
    <property type="project" value="InterPro"/>
</dbReference>
<keyword evidence="1" id="KW-0547">Nucleotide-binding</keyword>
<evidence type="ECO:0000313" key="7">
    <source>
        <dbReference type="EMBL" id="MBS4185754.1"/>
    </source>
</evidence>
<dbReference type="InterPro" id="IPR000014">
    <property type="entry name" value="PAS"/>
</dbReference>
<feature type="domain" description="PAS" evidence="6">
    <location>
        <begin position="193"/>
        <end position="237"/>
    </location>
</feature>
<dbReference type="PROSITE" id="PS00675">
    <property type="entry name" value="SIGMA54_INTERACT_1"/>
    <property type="match status" value="1"/>
</dbReference>
<dbReference type="EMBL" id="JAGYPE010000006">
    <property type="protein sequence ID" value="MBS4185754.1"/>
    <property type="molecule type" value="Genomic_DNA"/>
</dbReference>
<dbReference type="InterPro" id="IPR009057">
    <property type="entry name" value="Homeodomain-like_sf"/>
</dbReference>
<gene>
    <name evidence="8" type="ORF">KHB02_012975</name>
    <name evidence="7" type="ORF">KHB02_30670</name>
</gene>
<dbReference type="Gene3D" id="3.40.50.10660">
    <property type="entry name" value="PrpR receptor domain-like"/>
    <property type="match status" value="1"/>
</dbReference>
<evidence type="ECO:0000256" key="4">
    <source>
        <dbReference type="ARBA" id="ARBA00023163"/>
    </source>
</evidence>
<evidence type="ECO:0000256" key="3">
    <source>
        <dbReference type="ARBA" id="ARBA00023015"/>
    </source>
</evidence>
<protein>
    <submittedName>
        <fullName evidence="7">Sigma 54-interacting transcriptional regulator</fullName>
    </submittedName>
</protein>
<dbReference type="EMBL" id="JAGYPE020000020">
    <property type="protein sequence ID" value="MCH6266435.1"/>
    <property type="molecule type" value="Genomic_DNA"/>
</dbReference>
<dbReference type="InterPro" id="IPR010524">
    <property type="entry name" value="Sig_transdc_resp-reg_PrpR_N"/>
</dbReference>
<dbReference type="PANTHER" id="PTHR32071">
    <property type="entry name" value="TRANSCRIPTIONAL REGULATORY PROTEIN"/>
    <property type="match status" value="1"/>
</dbReference>
<dbReference type="InterPro" id="IPR027417">
    <property type="entry name" value="P-loop_NTPase"/>
</dbReference>
<dbReference type="GO" id="GO:0043565">
    <property type="term" value="F:sequence-specific DNA binding"/>
    <property type="evidence" value="ECO:0007669"/>
    <property type="project" value="InterPro"/>
</dbReference>
<dbReference type="InterPro" id="IPR035965">
    <property type="entry name" value="PAS-like_dom_sf"/>
</dbReference>
<keyword evidence="2" id="KW-0067">ATP-binding</keyword>
<dbReference type="InterPro" id="IPR025943">
    <property type="entry name" value="Sigma_54_int_dom_ATP-bd_2"/>
</dbReference>
<accession>A0A942YCW1</accession>
<keyword evidence="9" id="KW-1185">Reference proteome</keyword>
<dbReference type="FunFam" id="3.40.50.300:FF:000006">
    <property type="entry name" value="DNA-binding transcriptional regulator NtrC"/>
    <property type="match status" value="1"/>
</dbReference>
<dbReference type="RefSeq" id="WP_213145587.1">
    <property type="nucleotide sequence ID" value="NZ_JAGYPE020000020.1"/>
</dbReference>
<dbReference type="SUPFAM" id="SSF52540">
    <property type="entry name" value="P-loop containing nucleoside triphosphate hydrolases"/>
    <property type="match status" value="1"/>
</dbReference>
<dbReference type="Pfam" id="PF02954">
    <property type="entry name" value="HTH_8"/>
    <property type="match status" value="1"/>
</dbReference>
<dbReference type="Pfam" id="PF06506">
    <property type="entry name" value="PrpR_N"/>
    <property type="match status" value="1"/>
</dbReference>